<evidence type="ECO:0000313" key="18">
    <source>
        <dbReference type="EMBL" id="PJG84673.1"/>
    </source>
</evidence>
<comment type="catalytic activity">
    <reaction evidence="11">
        <text>Zn(2+)(in) + H(+)(out) = Zn(2+)(out) + H(+)(in)</text>
        <dbReference type="Rhea" id="RHEA:28839"/>
        <dbReference type="ChEBI" id="CHEBI:15378"/>
        <dbReference type="ChEBI" id="CHEBI:29105"/>
    </reaction>
</comment>
<keyword evidence="7" id="KW-0862">Zinc</keyword>
<keyword evidence="8 15" id="KW-1133">Transmembrane helix</keyword>
<dbReference type="InterPro" id="IPR058533">
    <property type="entry name" value="Cation_efflux_TM"/>
</dbReference>
<comment type="catalytic activity">
    <reaction evidence="10">
        <text>Fe(2+)(in) + H(+)(out) = Fe(2+)(out) + H(+)(in)</text>
        <dbReference type="Rhea" id="RHEA:29439"/>
        <dbReference type="ChEBI" id="CHEBI:15378"/>
        <dbReference type="ChEBI" id="CHEBI:29033"/>
    </reaction>
</comment>
<dbReference type="OrthoDB" id="9806522at2"/>
<evidence type="ECO:0000256" key="1">
    <source>
        <dbReference type="ARBA" id="ARBA00004651"/>
    </source>
</evidence>
<keyword evidence="7" id="KW-0406">Ion transport</keyword>
<dbReference type="Gene3D" id="3.30.70.1350">
    <property type="entry name" value="Cation efflux protein, cytoplasmic domain"/>
    <property type="match status" value="1"/>
</dbReference>
<dbReference type="GO" id="GO:0015093">
    <property type="term" value="F:ferrous iron transmembrane transporter activity"/>
    <property type="evidence" value="ECO:0007669"/>
    <property type="project" value="TreeGrafter"/>
</dbReference>
<dbReference type="PANTHER" id="PTHR43840">
    <property type="entry name" value="MITOCHONDRIAL METAL TRANSPORTER 1-RELATED"/>
    <property type="match status" value="1"/>
</dbReference>
<evidence type="ECO:0000256" key="10">
    <source>
        <dbReference type="ARBA" id="ARBA00035584"/>
    </source>
</evidence>
<keyword evidence="5" id="KW-0410">Iron transport</keyword>
<evidence type="ECO:0000256" key="5">
    <source>
        <dbReference type="ARBA" id="ARBA00022496"/>
    </source>
</evidence>
<gene>
    <name evidence="18" type="primary">fieF</name>
    <name evidence="18" type="synonym">yiiP</name>
    <name evidence="18" type="ORF">CVP05_10400</name>
</gene>
<dbReference type="InterPro" id="IPR050291">
    <property type="entry name" value="CDF_Transporter"/>
</dbReference>
<dbReference type="AlphaFoldDB" id="A0A2M8S0K0"/>
<comment type="catalytic activity">
    <reaction evidence="12">
        <text>Cd(2+)(in) + H(+)(out) = Cd(2+)(out) + H(+)(in)</text>
        <dbReference type="Rhea" id="RHEA:28739"/>
        <dbReference type="ChEBI" id="CHEBI:15378"/>
        <dbReference type="ChEBI" id="CHEBI:48775"/>
    </reaction>
</comment>
<proteinExistence type="inferred from homology"/>
<evidence type="ECO:0000259" key="17">
    <source>
        <dbReference type="Pfam" id="PF16916"/>
    </source>
</evidence>
<dbReference type="GO" id="GO:0015086">
    <property type="term" value="F:cadmium ion transmembrane transporter activity"/>
    <property type="evidence" value="ECO:0007669"/>
    <property type="project" value="TreeGrafter"/>
</dbReference>
<evidence type="ECO:0000313" key="19">
    <source>
        <dbReference type="Proteomes" id="UP000229329"/>
    </source>
</evidence>
<dbReference type="PANTHER" id="PTHR43840:SF41">
    <property type="entry name" value="CATION-EFFLUX PUMP FIEF"/>
    <property type="match status" value="1"/>
</dbReference>
<name>A0A2M8S0K0_9PAST</name>
<dbReference type="GO" id="GO:0006882">
    <property type="term" value="P:intracellular zinc ion homeostasis"/>
    <property type="evidence" value="ECO:0007669"/>
    <property type="project" value="TreeGrafter"/>
</dbReference>
<dbReference type="InterPro" id="IPR002524">
    <property type="entry name" value="Cation_efflux"/>
</dbReference>
<dbReference type="SUPFAM" id="SSF160240">
    <property type="entry name" value="Cation efflux protein cytoplasmic domain-like"/>
    <property type="match status" value="1"/>
</dbReference>
<dbReference type="SUPFAM" id="SSF161111">
    <property type="entry name" value="Cation efflux protein transmembrane domain-like"/>
    <property type="match status" value="1"/>
</dbReference>
<evidence type="ECO:0000259" key="16">
    <source>
        <dbReference type="Pfam" id="PF01545"/>
    </source>
</evidence>
<feature type="transmembrane region" description="Helical" evidence="15">
    <location>
        <begin position="81"/>
        <end position="102"/>
    </location>
</feature>
<keyword evidence="19" id="KW-1185">Reference proteome</keyword>
<evidence type="ECO:0000256" key="14">
    <source>
        <dbReference type="ARBA" id="ARBA00072262"/>
    </source>
</evidence>
<keyword evidence="7" id="KW-0864">Zinc transport</keyword>
<feature type="transmembrane region" description="Helical" evidence="15">
    <location>
        <begin position="12"/>
        <end position="33"/>
    </location>
</feature>
<keyword evidence="3" id="KW-0813">Transport</keyword>
<sequence>MTESYSKEVRYATVFAVLTALILVCVKSVAWWFTGSVSMLASITDSLLDLLASFMNMLILRFALMPADHNHSFGHGKAESLASLAQAAFISGSAIFLLLQGIHRLSSPQTLTNTGLGIGVTIFSILLTALLVGYQGKVIRNTQSPAIKADRLHYQTDLLMNIAILISLLLSLFGFLYADAIFALFIALYILFSAGKMVFESVQLLLDVALPIEEVKQIETIALADPRVIGLHDIRTRRAGAIRFIQLHLELGDELSFIEAHDITDDVEKRLLKAFPLSDIMIHQEPTSIVKAEGKHNCRYNQSGSDQILVK</sequence>
<evidence type="ECO:0000256" key="13">
    <source>
        <dbReference type="ARBA" id="ARBA00062926"/>
    </source>
</evidence>
<evidence type="ECO:0000256" key="8">
    <source>
        <dbReference type="ARBA" id="ARBA00022989"/>
    </source>
</evidence>
<feature type="domain" description="Cation efflux protein transmembrane" evidence="16">
    <location>
        <begin position="15"/>
        <end position="206"/>
    </location>
</feature>
<dbReference type="RefSeq" id="WP_100289501.1">
    <property type="nucleotide sequence ID" value="NZ_PHHA01000026.1"/>
</dbReference>
<evidence type="ECO:0000256" key="6">
    <source>
        <dbReference type="ARBA" id="ARBA00022692"/>
    </source>
</evidence>
<dbReference type="Proteomes" id="UP000229329">
    <property type="component" value="Unassembled WGS sequence"/>
</dbReference>
<feature type="transmembrane region" description="Helical" evidence="15">
    <location>
        <begin position="158"/>
        <end position="175"/>
    </location>
</feature>
<organism evidence="18 19">
    <name type="scientific">Conservatibacter flavescens</name>
    <dbReference type="NCBI Taxonomy" id="28161"/>
    <lineage>
        <taxon>Bacteria</taxon>
        <taxon>Pseudomonadati</taxon>
        <taxon>Pseudomonadota</taxon>
        <taxon>Gammaproteobacteria</taxon>
        <taxon>Pasteurellales</taxon>
        <taxon>Pasteurellaceae</taxon>
        <taxon>Conservatibacter</taxon>
    </lineage>
</organism>
<evidence type="ECO:0000256" key="12">
    <source>
        <dbReference type="ARBA" id="ARBA00050984"/>
    </source>
</evidence>
<dbReference type="Gene3D" id="1.20.1510.10">
    <property type="entry name" value="Cation efflux protein transmembrane domain"/>
    <property type="match status" value="1"/>
</dbReference>
<keyword evidence="6 15" id="KW-0812">Transmembrane</keyword>
<dbReference type="GO" id="GO:0015341">
    <property type="term" value="F:zinc efflux antiporter activity"/>
    <property type="evidence" value="ECO:0007669"/>
    <property type="project" value="TreeGrafter"/>
</dbReference>
<evidence type="ECO:0000256" key="7">
    <source>
        <dbReference type="ARBA" id="ARBA00022906"/>
    </source>
</evidence>
<comment type="caution">
    <text evidence="18">The sequence shown here is derived from an EMBL/GenBank/DDBJ whole genome shotgun (WGS) entry which is preliminary data.</text>
</comment>
<dbReference type="InterPro" id="IPR027469">
    <property type="entry name" value="Cation_efflux_TMD_sf"/>
</dbReference>
<keyword evidence="5" id="KW-0408">Iron</keyword>
<comment type="similarity">
    <text evidence="2">Belongs to the cation diffusion facilitator (CDF) transporter (TC 2.A.4) family. FieF subfamily.</text>
</comment>
<evidence type="ECO:0000256" key="15">
    <source>
        <dbReference type="SAM" id="Phobius"/>
    </source>
</evidence>
<dbReference type="InterPro" id="IPR036837">
    <property type="entry name" value="Cation_efflux_CTD_sf"/>
</dbReference>
<reference evidence="18 19" key="1">
    <citation type="submission" date="2017-11" db="EMBL/GenBank/DDBJ databases">
        <title>Reclassification of Bisgaard taxon 7 as Conservatibacter flavescens gen. nov., sp. nov.</title>
        <authorList>
            <person name="Christensen H."/>
        </authorList>
    </citation>
    <scope>NUCLEOTIDE SEQUENCE [LARGE SCALE GENOMIC DNA]</scope>
    <source>
        <strain evidence="18 19">7_4</strain>
    </source>
</reference>
<comment type="subunit">
    <text evidence="13">Homodimer. The subunits are held together in a parallel orientation through zinc binding at the interface of the cytoplasmic domains.</text>
</comment>
<dbReference type="NCBIfam" id="TIGR01297">
    <property type="entry name" value="CDF"/>
    <property type="match status" value="1"/>
</dbReference>
<evidence type="ECO:0000256" key="4">
    <source>
        <dbReference type="ARBA" id="ARBA00022475"/>
    </source>
</evidence>
<feature type="transmembrane region" description="Helical" evidence="15">
    <location>
        <begin position="114"/>
        <end position="134"/>
    </location>
</feature>
<keyword evidence="4" id="KW-1003">Cell membrane</keyword>
<dbReference type="GO" id="GO:0005886">
    <property type="term" value="C:plasma membrane"/>
    <property type="evidence" value="ECO:0007669"/>
    <property type="project" value="UniProtKB-SubCell"/>
</dbReference>
<evidence type="ECO:0000256" key="11">
    <source>
        <dbReference type="ARBA" id="ARBA00047695"/>
    </source>
</evidence>
<dbReference type="Pfam" id="PF01545">
    <property type="entry name" value="Cation_efflux"/>
    <property type="match status" value="1"/>
</dbReference>
<protein>
    <recommendedName>
        <fullName evidence="14">Cation-efflux pump FieF</fullName>
    </recommendedName>
</protein>
<dbReference type="EMBL" id="PHHA01000026">
    <property type="protein sequence ID" value="PJG84673.1"/>
    <property type="molecule type" value="Genomic_DNA"/>
</dbReference>
<evidence type="ECO:0000256" key="3">
    <source>
        <dbReference type="ARBA" id="ARBA00022448"/>
    </source>
</evidence>
<dbReference type="FunFam" id="3.30.70.1350:FF:000002">
    <property type="entry name" value="Ferrous-iron efflux pump FieF"/>
    <property type="match status" value="1"/>
</dbReference>
<dbReference type="Pfam" id="PF16916">
    <property type="entry name" value="ZT_dimer"/>
    <property type="match status" value="1"/>
</dbReference>
<comment type="subcellular location">
    <subcellularLocation>
        <location evidence="1">Cell membrane</location>
        <topology evidence="1">Multi-pass membrane protein</topology>
    </subcellularLocation>
</comment>
<evidence type="ECO:0000256" key="2">
    <source>
        <dbReference type="ARBA" id="ARBA00010212"/>
    </source>
</evidence>
<evidence type="ECO:0000256" key="9">
    <source>
        <dbReference type="ARBA" id="ARBA00023136"/>
    </source>
</evidence>
<keyword evidence="9 15" id="KW-0472">Membrane</keyword>
<dbReference type="InterPro" id="IPR027470">
    <property type="entry name" value="Cation_efflux_CTD"/>
</dbReference>
<dbReference type="FunFam" id="1.20.1510.10:FF:000001">
    <property type="entry name" value="Ferrous-iron efflux pump FieF"/>
    <property type="match status" value="1"/>
</dbReference>
<feature type="domain" description="Cation efflux protein cytoplasmic" evidence="17">
    <location>
        <begin position="211"/>
        <end position="286"/>
    </location>
</feature>
<accession>A0A2M8S0K0</accession>